<evidence type="ECO:0000313" key="1">
    <source>
        <dbReference type="EMBL" id="JAD43629.1"/>
    </source>
</evidence>
<reference evidence="1" key="1">
    <citation type="submission" date="2014-09" db="EMBL/GenBank/DDBJ databases">
        <authorList>
            <person name="Magalhaes I.L.F."/>
            <person name="Oliveira U."/>
            <person name="Santos F.R."/>
            <person name="Vidigal T.H.D.A."/>
            <person name="Brescovit A.D."/>
            <person name="Santos A.J."/>
        </authorList>
    </citation>
    <scope>NUCLEOTIDE SEQUENCE</scope>
    <source>
        <tissue evidence="1">Shoot tissue taken approximately 20 cm above the soil surface</tissue>
    </source>
</reference>
<sequence>MVEQAVRGNTMFGWDGRLYYNFFDSCTESKSQYCSCSHCHQPHKRFKTDVK</sequence>
<accession>A0A0A8ZW95</accession>
<dbReference type="AlphaFoldDB" id="A0A0A8ZW95"/>
<protein>
    <submittedName>
        <fullName evidence="1">Uncharacterized protein</fullName>
    </submittedName>
</protein>
<reference evidence="1" key="2">
    <citation type="journal article" date="2015" name="Data Brief">
        <title>Shoot transcriptome of the giant reed, Arundo donax.</title>
        <authorList>
            <person name="Barrero R.A."/>
            <person name="Guerrero F.D."/>
            <person name="Moolhuijzen P."/>
            <person name="Goolsby J.A."/>
            <person name="Tidwell J."/>
            <person name="Bellgard S.E."/>
            <person name="Bellgard M.I."/>
        </authorList>
    </citation>
    <scope>NUCLEOTIDE SEQUENCE</scope>
    <source>
        <tissue evidence="1">Shoot tissue taken approximately 20 cm above the soil surface</tissue>
    </source>
</reference>
<dbReference type="EMBL" id="GBRH01254266">
    <property type="protein sequence ID" value="JAD43629.1"/>
    <property type="molecule type" value="Transcribed_RNA"/>
</dbReference>
<organism evidence="1">
    <name type="scientific">Arundo donax</name>
    <name type="common">Giant reed</name>
    <name type="synonym">Donax arundinaceus</name>
    <dbReference type="NCBI Taxonomy" id="35708"/>
    <lineage>
        <taxon>Eukaryota</taxon>
        <taxon>Viridiplantae</taxon>
        <taxon>Streptophyta</taxon>
        <taxon>Embryophyta</taxon>
        <taxon>Tracheophyta</taxon>
        <taxon>Spermatophyta</taxon>
        <taxon>Magnoliopsida</taxon>
        <taxon>Liliopsida</taxon>
        <taxon>Poales</taxon>
        <taxon>Poaceae</taxon>
        <taxon>PACMAD clade</taxon>
        <taxon>Arundinoideae</taxon>
        <taxon>Arundineae</taxon>
        <taxon>Arundo</taxon>
    </lineage>
</organism>
<name>A0A0A8ZW95_ARUDO</name>
<proteinExistence type="predicted"/>